<proteinExistence type="predicted"/>
<gene>
    <name evidence="1" type="ORF">L1987_59463</name>
</gene>
<evidence type="ECO:0000313" key="2">
    <source>
        <dbReference type="Proteomes" id="UP001056120"/>
    </source>
</evidence>
<dbReference type="Proteomes" id="UP001056120">
    <property type="component" value="Linkage Group LG20"/>
</dbReference>
<keyword evidence="2" id="KW-1185">Reference proteome</keyword>
<name>A0ACB9D5M9_9ASTR</name>
<sequence>MRTKGLPSSCSQMTSPATIPTFILLLFTCAAVAQIPTAYEILQEYDFPVGLLPTNVTSYVLNRDTGEFVVNLGNKCTFKNDGYDVKYQETISGLIRKDKLMRLKGVSVKLLFFWAEIVEATRDEGELDFSVGLLSAGFDVDSFEESPQCGCGFDCVGSEVKSRKNMVRLWKLLDWSM</sequence>
<reference evidence="1 2" key="2">
    <citation type="journal article" date="2022" name="Mol. Ecol. Resour.">
        <title>The genomes of chicory, endive, great burdock and yacon provide insights into Asteraceae paleo-polyploidization history and plant inulin production.</title>
        <authorList>
            <person name="Fan W."/>
            <person name="Wang S."/>
            <person name="Wang H."/>
            <person name="Wang A."/>
            <person name="Jiang F."/>
            <person name="Liu H."/>
            <person name="Zhao H."/>
            <person name="Xu D."/>
            <person name="Zhang Y."/>
        </authorList>
    </citation>
    <scope>NUCLEOTIDE SEQUENCE [LARGE SCALE GENOMIC DNA]</scope>
    <source>
        <strain evidence="2">cv. Yunnan</strain>
        <tissue evidence="1">Leaves</tissue>
    </source>
</reference>
<protein>
    <submittedName>
        <fullName evidence="1">Uncharacterized protein</fullName>
    </submittedName>
</protein>
<comment type="caution">
    <text evidence="1">The sequence shown here is derived from an EMBL/GenBank/DDBJ whole genome shotgun (WGS) entry which is preliminary data.</text>
</comment>
<dbReference type="EMBL" id="CM042037">
    <property type="protein sequence ID" value="KAI3741786.1"/>
    <property type="molecule type" value="Genomic_DNA"/>
</dbReference>
<reference evidence="2" key="1">
    <citation type="journal article" date="2022" name="Mol. Ecol. Resour.">
        <title>The genomes of chicory, endive, great burdock and yacon provide insights into Asteraceae palaeo-polyploidization history and plant inulin production.</title>
        <authorList>
            <person name="Fan W."/>
            <person name="Wang S."/>
            <person name="Wang H."/>
            <person name="Wang A."/>
            <person name="Jiang F."/>
            <person name="Liu H."/>
            <person name="Zhao H."/>
            <person name="Xu D."/>
            <person name="Zhang Y."/>
        </authorList>
    </citation>
    <scope>NUCLEOTIDE SEQUENCE [LARGE SCALE GENOMIC DNA]</scope>
    <source>
        <strain evidence="2">cv. Yunnan</strain>
    </source>
</reference>
<evidence type="ECO:0000313" key="1">
    <source>
        <dbReference type="EMBL" id="KAI3741786.1"/>
    </source>
</evidence>
<accession>A0ACB9D5M9</accession>
<organism evidence="1 2">
    <name type="scientific">Smallanthus sonchifolius</name>
    <dbReference type="NCBI Taxonomy" id="185202"/>
    <lineage>
        <taxon>Eukaryota</taxon>
        <taxon>Viridiplantae</taxon>
        <taxon>Streptophyta</taxon>
        <taxon>Embryophyta</taxon>
        <taxon>Tracheophyta</taxon>
        <taxon>Spermatophyta</taxon>
        <taxon>Magnoliopsida</taxon>
        <taxon>eudicotyledons</taxon>
        <taxon>Gunneridae</taxon>
        <taxon>Pentapetalae</taxon>
        <taxon>asterids</taxon>
        <taxon>campanulids</taxon>
        <taxon>Asterales</taxon>
        <taxon>Asteraceae</taxon>
        <taxon>Asteroideae</taxon>
        <taxon>Heliantheae alliance</taxon>
        <taxon>Millerieae</taxon>
        <taxon>Smallanthus</taxon>
    </lineage>
</organism>